<evidence type="ECO:0000256" key="5">
    <source>
        <dbReference type="SAM" id="SignalP"/>
    </source>
</evidence>
<keyword evidence="4" id="KW-0378">Hydrolase</keyword>
<name>A0AA41V1C6_PAPNU</name>
<reference evidence="7" key="1">
    <citation type="submission" date="2022-03" db="EMBL/GenBank/DDBJ databases">
        <title>A functionally conserved STORR gene fusion in Papaver species that diverged 16.8 million years ago.</title>
        <authorList>
            <person name="Catania T."/>
        </authorList>
    </citation>
    <scope>NUCLEOTIDE SEQUENCE</scope>
    <source>
        <strain evidence="7">S-191538</strain>
    </source>
</reference>
<accession>A0AA41V1C6</accession>
<feature type="signal peptide" evidence="5">
    <location>
        <begin position="1"/>
        <end position="27"/>
    </location>
</feature>
<dbReference type="EMBL" id="JAJJMA010000388">
    <property type="protein sequence ID" value="MCL7021408.1"/>
    <property type="molecule type" value="Genomic_DNA"/>
</dbReference>
<gene>
    <name evidence="7" type="ORF">MKW94_023543</name>
</gene>
<feature type="non-terminal residue" evidence="7">
    <location>
        <position position="156"/>
    </location>
</feature>
<comment type="similarity">
    <text evidence="1">Belongs to the peptidase S8 family.</text>
</comment>
<dbReference type="PANTHER" id="PTHR48222">
    <property type="entry name" value="PROTEINASE INHIBITOR, PROPEPTIDE"/>
    <property type="match status" value="1"/>
</dbReference>
<evidence type="ECO:0000259" key="6">
    <source>
        <dbReference type="Pfam" id="PF05922"/>
    </source>
</evidence>
<feature type="chain" id="PRO_5041328613" description="Inhibitor I9 domain-containing protein" evidence="5">
    <location>
        <begin position="28"/>
        <end position="156"/>
    </location>
</feature>
<sequence length="156" mass="17364">MRFSGVPLLSFIVTIILFSLLQTPSFAVGKKSFVVYLGAHTHGPEVTSSDLQKATDSHHQLLSTVVGSHEKARDSIFYSYTRYINGFAATLDEEQAKEISKNPNVISVFESRARHLHTTRSWNFLGLESDSGEISSHSAWEMARYGQDTIIANIDT</sequence>
<dbReference type="InterPro" id="IPR036852">
    <property type="entry name" value="Peptidase_S8/S53_dom_sf"/>
</dbReference>
<dbReference type="InterPro" id="IPR010259">
    <property type="entry name" value="S8pro/Inhibitor_I9"/>
</dbReference>
<evidence type="ECO:0000256" key="1">
    <source>
        <dbReference type="ARBA" id="ARBA00011073"/>
    </source>
</evidence>
<keyword evidence="2" id="KW-0645">Protease</keyword>
<evidence type="ECO:0000256" key="4">
    <source>
        <dbReference type="ARBA" id="ARBA00022825"/>
    </source>
</evidence>
<dbReference type="PANTHER" id="PTHR48222:SF4">
    <property type="entry name" value="PROTEINASE INHIBITOR, PROPEPTIDE"/>
    <property type="match status" value="1"/>
</dbReference>
<dbReference type="FunFam" id="3.30.70.80:FF:000002">
    <property type="entry name" value="Subtilisin-like protease SBT5.3"/>
    <property type="match status" value="1"/>
</dbReference>
<evidence type="ECO:0000313" key="7">
    <source>
        <dbReference type="EMBL" id="MCL7021408.1"/>
    </source>
</evidence>
<evidence type="ECO:0000256" key="2">
    <source>
        <dbReference type="ARBA" id="ARBA00022670"/>
    </source>
</evidence>
<dbReference type="Gene3D" id="3.30.70.80">
    <property type="entry name" value="Peptidase S8 propeptide/proteinase inhibitor I9"/>
    <property type="match status" value="1"/>
</dbReference>
<dbReference type="InterPro" id="IPR037045">
    <property type="entry name" value="S8pro/Inhibitor_I9_sf"/>
</dbReference>
<dbReference type="Proteomes" id="UP001177140">
    <property type="component" value="Unassembled WGS sequence"/>
</dbReference>
<dbReference type="AlphaFoldDB" id="A0AA41V1C6"/>
<comment type="caution">
    <text evidence="7">The sequence shown here is derived from an EMBL/GenBank/DDBJ whole genome shotgun (WGS) entry which is preliminary data.</text>
</comment>
<proteinExistence type="inferred from homology"/>
<dbReference type="GO" id="GO:0006508">
    <property type="term" value="P:proteolysis"/>
    <property type="evidence" value="ECO:0007669"/>
    <property type="project" value="UniProtKB-KW"/>
</dbReference>
<dbReference type="GO" id="GO:0004252">
    <property type="term" value="F:serine-type endopeptidase activity"/>
    <property type="evidence" value="ECO:0007669"/>
    <property type="project" value="InterPro"/>
</dbReference>
<protein>
    <recommendedName>
        <fullName evidence="6">Inhibitor I9 domain-containing protein</fullName>
    </recommendedName>
</protein>
<dbReference type="SUPFAM" id="SSF52743">
    <property type="entry name" value="Subtilisin-like"/>
    <property type="match status" value="1"/>
</dbReference>
<keyword evidence="8" id="KW-1185">Reference proteome</keyword>
<feature type="domain" description="Inhibitor I9" evidence="6">
    <location>
        <begin position="32"/>
        <end position="117"/>
    </location>
</feature>
<evidence type="ECO:0000313" key="8">
    <source>
        <dbReference type="Proteomes" id="UP001177140"/>
    </source>
</evidence>
<keyword evidence="3 5" id="KW-0732">Signal</keyword>
<evidence type="ECO:0000256" key="3">
    <source>
        <dbReference type="ARBA" id="ARBA00022729"/>
    </source>
</evidence>
<organism evidence="7 8">
    <name type="scientific">Papaver nudicaule</name>
    <name type="common">Iceland poppy</name>
    <dbReference type="NCBI Taxonomy" id="74823"/>
    <lineage>
        <taxon>Eukaryota</taxon>
        <taxon>Viridiplantae</taxon>
        <taxon>Streptophyta</taxon>
        <taxon>Embryophyta</taxon>
        <taxon>Tracheophyta</taxon>
        <taxon>Spermatophyta</taxon>
        <taxon>Magnoliopsida</taxon>
        <taxon>Ranunculales</taxon>
        <taxon>Papaveraceae</taxon>
        <taxon>Papaveroideae</taxon>
        <taxon>Papaver</taxon>
    </lineage>
</organism>
<keyword evidence="4" id="KW-0720">Serine protease</keyword>
<dbReference type="Pfam" id="PF05922">
    <property type="entry name" value="Inhibitor_I9"/>
    <property type="match status" value="1"/>
</dbReference>